<evidence type="ECO:0000313" key="2">
    <source>
        <dbReference type="Proteomes" id="UP001064489"/>
    </source>
</evidence>
<gene>
    <name evidence="1" type="ORF">LWI28_026955</name>
</gene>
<name>A0AAD5JH91_ACENE</name>
<evidence type="ECO:0000313" key="1">
    <source>
        <dbReference type="EMBL" id="KAI9199078.1"/>
    </source>
</evidence>
<organism evidence="1 2">
    <name type="scientific">Acer negundo</name>
    <name type="common">Box elder</name>
    <dbReference type="NCBI Taxonomy" id="4023"/>
    <lineage>
        <taxon>Eukaryota</taxon>
        <taxon>Viridiplantae</taxon>
        <taxon>Streptophyta</taxon>
        <taxon>Embryophyta</taxon>
        <taxon>Tracheophyta</taxon>
        <taxon>Spermatophyta</taxon>
        <taxon>Magnoliopsida</taxon>
        <taxon>eudicotyledons</taxon>
        <taxon>Gunneridae</taxon>
        <taxon>Pentapetalae</taxon>
        <taxon>rosids</taxon>
        <taxon>malvids</taxon>
        <taxon>Sapindales</taxon>
        <taxon>Sapindaceae</taxon>
        <taxon>Hippocastanoideae</taxon>
        <taxon>Acereae</taxon>
        <taxon>Acer</taxon>
    </lineage>
</organism>
<reference evidence="1 2" key="1">
    <citation type="journal article" date="2022" name="Plant J.">
        <title>Strategies of tolerance reflected in two North American maple genomes.</title>
        <authorList>
            <person name="McEvoy S.L."/>
            <person name="Sezen U.U."/>
            <person name="Trouern-Trend A."/>
            <person name="McMahon S.M."/>
            <person name="Schaberg P.G."/>
            <person name="Yang J."/>
            <person name="Wegrzyn J.L."/>
            <person name="Swenson N.G."/>
        </authorList>
    </citation>
    <scope>NUCLEOTIDE SEQUENCE [LARGE SCALE GENOMIC DNA]</scope>
    <source>
        <strain evidence="1">91603</strain>
    </source>
</reference>
<dbReference type="Proteomes" id="UP001064489">
    <property type="component" value="Chromosome 13"/>
</dbReference>
<accession>A0AAD5JH91</accession>
<keyword evidence="2" id="KW-1185">Reference proteome</keyword>
<dbReference type="AlphaFoldDB" id="A0AAD5JH91"/>
<proteinExistence type="predicted"/>
<protein>
    <submittedName>
        <fullName evidence="1">Uncharacterized protein</fullName>
    </submittedName>
</protein>
<dbReference type="EMBL" id="JAJSOW010000002">
    <property type="protein sequence ID" value="KAI9199078.1"/>
    <property type="molecule type" value="Genomic_DNA"/>
</dbReference>
<comment type="caution">
    <text evidence="1">The sequence shown here is derived from an EMBL/GenBank/DDBJ whole genome shotgun (WGS) entry which is preliminary data.</text>
</comment>
<sequence length="70" mass="7501">MTLTVKKCPKIKFFSSGVLNTPKLQDIRYDGTDHILDGDLNATIHGIHEKLTSTEDCAGPSALSPTSSAI</sequence>